<gene>
    <name evidence="1" type="primary">NIP1</name>
    <name evidence="1" type="ORF">g.8948</name>
</gene>
<dbReference type="EMBL" id="GBXI01008128">
    <property type="protein sequence ID" value="JAD06164.1"/>
    <property type="molecule type" value="Transcribed_RNA"/>
</dbReference>
<sequence length="133" mass="15713">MTLLRKFGNQLCQGFKTPLLTGRLARTMASQDKRPEYRSQCAWGDPKCAEDKLKEKKDKDECDKKDKPKTSMWLNRKCYLGSCQDALPRFDDLYYKPSDKVKRQYTRTWNECPDLKIVPRKTRLDLTKIEKSL</sequence>
<keyword evidence="1" id="KW-0396">Initiation factor</keyword>
<organism evidence="1">
    <name type="scientific">Zeugodacus cucurbitae</name>
    <name type="common">Melon fruit fly</name>
    <name type="synonym">Bactrocera cucurbitae</name>
    <dbReference type="NCBI Taxonomy" id="28588"/>
    <lineage>
        <taxon>Eukaryota</taxon>
        <taxon>Metazoa</taxon>
        <taxon>Ecdysozoa</taxon>
        <taxon>Arthropoda</taxon>
        <taxon>Hexapoda</taxon>
        <taxon>Insecta</taxon>
        <taxon>Pterygota</taxon>
        <taxon>Neoptera</taxon>
        <taxon>Endopterygota</taxon>
        <taxon>Diptera</taxon>
        <taxon>Brachycera</taxon>
        <taxon>Muscomorpha</taxon>
        <taxon>Tephritoidea</taxon>
        <taxon>Tephritidae</taxon>
        <taxon>Zeugodacus</taxon>
        <taxon>Zeugodacus</taxon>
    </lineage>
</organism>
<dbReference type="PANTHER" id="PTHR20977:SF0">
    <property type="entry name" value="AT13385P-RELATED"/>
    <property type="match status" value="1"/>
</dbReference>
<dbReference type="GeneID" id="105211184"/>
<reference evidence="1" key="2">
    <citation type="journal article" date="2015" name="Gigascience">
        <title>Reconstructing a comprehensive transcriptome assembly of a white-pupal translocated strain of the pest fruit fly Bactrocera cucurbitae.</title>
        <authorList>
            <person name="Sim S.B."/>
            <person name="Calla B."/>
            <person name="Hall B."/>
            <person name="DeRego T."/>
            <person name="Geib S.M."/>
        </authorList>
    </citation>
    <scope>NUCLEOTIDE SEQUENCE</scope>
</reference>
<dbReference type="OrthoDB" id="7812215at2759"/>
<reference evidence="1" key="1">
    <citation type="submission" date="2014-11" db="EMBL/GenBank/DDBJ databases">
        <authorList>
            <person name="Geib S."/>
        </authorList>
    </citation>
    <scope>NUCLEOTIDE SEQUENCE</scope>
</reference>
<dbReference type="PANTHER" id="PTHR20977">
    <property type="entry name" value="AT13385P-RELATED"/>
    <property type="match status" value="1"/>
</dbReference>
<dbReference type="AlphaFoldDB" id="A0A0A1X4B4"/>
<dbReference type="Pfam" id="PF07248">
    <property type="entry name" value="DUF1431"/>
    <property type="match status" value="1"/>
</dbReference>
<protein>
    <submittedName>
        <fullName evidence="1">Eukaryotic translation initiation factor 3 subunit C</fullName>
    </submittedName>
</protein>
<dbReference type="GO" id="GO:0003743">
    <property type="term" value="F:translation initiation factor activity"/>
    <property type="evidence" value="ECO:0007669"/>
    <property type="project" value="UniProtKB-KW"/>
</dbReference>
<keyword evidence="1" id="KW-0648">Protein biosynthesis</keyword>
<evidence type="ECO:0000313" key="1">
    <source>
        <dbReference type="EMBL" id="JAD06164.1"/>
    </source>
</evidence>
<proteinExistence type="predicted"/>
<accession>A0A0A1X4B4</accession>
<dbReference type="InterPro" id="IPR006611">
    <property type="entry name" value="DUF1431_DROsp"/>
</dbReference>
<name>A0A0A1X4B4_ZEUCU</name>